<dbReference type="SUPFAM" id="SSF54001">
    <property type="entry name" value="Cysteine proteinases"/>
    <property type="match status" value="1"/>
</dbReference>
<dbReference type="PANTHER" id="PTHR12606">
    <property type="entry name" value="SENTRIN/SUMO-SPECIFIC PROTEASE"/>
    <property type="match status" value="1"/>
</dbReference>
<dbReference type="Gene3D" id="3.40.395.10">
    <property type="entry name" value="Adenoviral Proteinase, Chain A"/>
    <property type="match status" value="1"/>
</dbReference>
<dbReference type="AlphaFoldDB" id="A0AAD7LI32"/>
<dbReference type="InterPro" id="IPR003653">
    <property type="entry name" value="Peptidase_C48_C"/>
</dbReference>
<dbReference type="KEGG" id="qsa:O6P43_019247"/>
<evidence type="ECO:0000313" key="7">
    <source>
        <dbReference type="EMBL" id="KAJ7958534.1"/>
    </source>
</evidence>
<evidence type="ECO:0000259" key="6">
    <source>
        <dbReference type="PROSITE" id="PS50600"/>
    </source>
</evidence>
<gene>
    <name evidence="7" type="ORF">O6P43_019247</name>
</gene>
<comment type="caution">
    <text evidence="7">The sequence shown here is derived from an EMBL/GenBank/DDBJ whole genome shotgun (WGS) entry which is preliminary data.</text>
</comment>
<evidence type="ECO:0000256" key="5">
    <source>
        <dbReference type="SAM" id="MobiDB-lite"/>
    </source>
</evidence>
<feature type="domain" description="Ubiquitin-like protease family profile" evidence="6">
    <location>
        <begin position="69"/>
        <end position="244"/>
    </location>
</feature>
<dbReference type="GO" id="GO:0016926">
    <property type="term" value="P:protein desumoylation"/>
    <property type="evidence" value="ECO:0007669"/>
    <property type="project" value="TreeGrafter"/>
</dbReference>
<feature type="compositionally biased region" description="Basic and acidic residues" evidence="5">
    <location>
        <begin position="529"/>
        <end position="543"/>
    </location>
</feature>
<sequence>MTRGVGDAGTKKEFENQKSRPTSKSCKGDLSVPFSVSHHVDEDDWKLIKYVFDPSSGPSDETLVSSSHFHLTRSEFTTLKPESFLDGMVINIVVDRLTDLGKKKSSLDWYLPLTFSTNASNDLSGFKETVEQHKIRQNYMSRLADCEKIFIPIHTGPNLCGHFYLCVVRVKESIVEIWDSLPTYISRRVEKLLGLDTIFMNDIKNNFYHGWSFAKFHIKMPENIPIQPNGYDCGMYVIKYMKLAEAMKCPNFKFHSDEERLALALDILKGDSNEKRDDLYNAVEAYYKPKREEDRQHAKGKTSCYITNNGLIHKEDISFDQQAYPAAESTNLESQPWQANISTNLAESLKRIESTLLSDTPDDETSNIDIYNDRLHKIFQDMGRLTRKENKRKTAEENKRKSAEDKKLRRKKEPEPQVDLVDLELDFPVRETITQGKTIFYITNKDLIHNEDTSFDQQAYPGAESTNLESQSWPTNLSTNLDESLDIIENTHLCDTFDDETSNMWFCEIDDDGPCNFFRDMEGLMRKEKTEKTIEENKSKSAEDDGTSTNLRRKKPPEPQGAQSMGLMYEHMKRFIDDQKVAYAIINEASRSQVAMGNQTLDAENSNTKLHHNLDVKAKARADLTRLKDKKLAQINKKLASIQEDVKRLSTNQDFKIKKATEED</sequence>
<protein>
    <submittedName>
        <fullName evidence="7">Ubiquitin-like-specific protease</fullName>
    </submittedName>
</protein>
<name>A0AAD7LI32_QUISA</name>
<evidence type="ECO:0000256" key="3">
    <source>
        <dbReference type="ARBA" id="ARBA00022801"/>
    </source>
</evidence>
<keyword evidence="8" id="KW-1185">Reference proteome</keyword>
<feature type="region of interest" description="Disordered" evidence="5">
    <location>
        <begin position="1"/>
        <end position="27"/>
    </location>
</feature>
<proteinExistence type="inferred from homology"/>
<reference evidence="7" key="1">
    <citation type="journal article" date="2023" name="Science">
        <title>Elucidation of the pathway for biosynthesis of saponin adjuvants from the soapbark tree.</title>
        <authorList>
            <person name="Reed J."/>
            <person name="Orme A."/>
            <person name="El-Demerdash A."/>
            <person name="Owen C."/>
            <person name="Martin L.B.B."/>
            <person name="Misra R.C."/>
            <person name="Kikuchi S."/>
            <person name="Rejzek M."/>
            <person name="Martin A.C."/>
            <person name="Harkess A."/>
            <person name="Leebens-Mack J."/>
            <person name="Louveau T."/>
            <person name="Stephenson M.J."/>
            <person name="Osbourn A."/>
        </authorList>
    </citation>
    <scope>NUCLEOTIDE SEQUENCE</scope>
    <source>
        <strain evidence="7">S10</strain>
    </source>
</reference>
<keyword evidence="2 7" id="KW-0645">Protease</keyword>
<dbReference type="EMBL" id="JARAOO010000008">
    <property type="protein sequence ID" value="KAJ7958534.1"/>
    <property type="molecule type" value="Genomic_DNA"/>
</dbReference>
<evidence type="ECO:0000256" key="1">
    <source>
        <dbReference type="ARBA" id="ARBA00005234"/>
    </source>
</evidence>
<organism evidence="7 8">
    <name type="scientific">Quillaja saponaria</name>
    <name type="common">Soap bark tree</name>
    <dbReference type="NCBI Taxonomy" id="32244"/>
    <lineage>
        <taxon>Eukaryota</taxon>
        <taxon>Viridiplantae</taxon>
        <taxon>Streptophyta</taxon>
        <taxon>Embryophyta</taxon>
        <taxon>Tracheophyta</taxon>
        <taxon>Spermatophyta</taxon>
        <taxon>Magnoliopsida</taxon>
        <taxon>eudicotyledons</taxon>
        <taxon>Gunneridae</taxon>
        <taxon>Pentapetalae</taxon>
        <taxon>rosids</taxon>
        <taxon>fabids</taxon>
        <taxon>Fabales</taxon>
        <taxon>Quillajaceae</taxon>
        <taxon>Quillaja</taxon>
    </lineage>
</organism>
<dbReference type="Pfam" id="PF02902">
    <property type="entry name" value="Peptidase_C48"/>
    <property type="match status" value="1"/>
</dbReference>
<feature type="region of interest" description="Disordered" evidence="5">
    <location>
        <begin position="529"/>
        <end position="563"/>
    </location>
</feature>
<dbReference type="Proteomes" id="UP001163823">
    <property type="component" value="Chromosome 8"/>
</dbReference>
<dbReference type="GO" id="GO:0016929">
    <property type="term" value="F:deSUMOylase activity"/>
    <property type="evidence" value="ECO:0007669"/>
    <property type="project" value="TreeGrafter"/>
</dbReference>
<dbReference type="PROSITE" id="PS50600">
    <property type="entry name" value="ULP_PROTEASE"/>
    <property type="match status" value="1"/>
</dbReference>
<accession>A0AAD7LI32</accession>
<keyword evidence="4" id="KW-0788">Thiol protease</keyword>
<feature type="region of interest" description="Disordered" evidence="5">
    <location>
        <begin position="382"/>
        <end position="415"/>
    </location>
</feature>
<comment type="similarity">
    <text evidence="1">Belongs to the peptidase C48 family.</text>
</comment>
<feature type="compositionally biased region" description="Basic and acidic residues" evidence="5">
    <location>
        <begin position="9"/>
        <end position="18"/>
    </location>
</feature>
<dbReference type="PANTHER" id="PTHR12606:SF151">
    <property type="entry name" value="UBIQUITIN-LIKE PROTEASE FAMILY PROFILE DOMAIN-CONTAINING PROTEIN"/>
    <property type="match status" value="1"/>
</dbReference>
<evidence type="ECO:0000256" key="2">
    <source>
        <dbReference type="ARBA" id="ARBA00022670"/>
    </source>
</evidence>
<dbReference type="GO" id="GO:0006508">
    <property type="term" value="P:proteolysis"/>
    <property type="evidence" value="ECO:0007669"/>
    <property type="project" value="UniProtKB-KW"/>
</dbReference>
<dbReference type="InterPro" id="IPR038765">
    <property type="entry name" value="Papain-like_cys_pep_sf"/>
</dbReference>
<evidence type="ECO:0000313" key="8">
    <source>
        <dbReference type="Proteomes" id="UP001163823"/>
    </source>
</evidence>
<dbReference type="GO" id="GO:0005634">
    <property type="term" value="C:nucleus"/>
    <property type="evidence" value="ECO:0007669"/>
    <property type="project" value="TreeGrafter"/>
</dbReference>
<keyword evidence="3" id="KW-0378">Hydrolase</keyword>
<evidence type="ECO:0000256" key="4">
    <source>
        <dbReference type="ARBA" id="ARBA00022807"/>
    </source>
</evidence>